<evidence type="ECO:0000259" key="6">
    <source>
        <dbReference type="Pfam" id="PF07637"/>
    </source>
</evidence>
<dbReference type="Pfam" id="PF07627">
    <property type="entry name" value="PSCyt3"/>
    <property type="match status" value="1"/>
</dbReference>
<dbReference type="Proteomes" id="UP000318313">
    <property type="component" value="Chromosome"/>
</dbReference>
<name>A0A518IAA3_9PLAN</name>
<feature type="domain" description="Cytochrome C Planctomycete-type" evidence="5">
    <location>
        <begin position="329"/>
        <end position="383"/>
    </location>
</feature>
<evidence type="ECO:0000313" key="8">
    <source>
        <dbReference type="Proteomes" id="UP000318313"/>
    </source>
</evidence>
<dbReference type="Pfam" id="PF07637">
    <property type="entry name" value="PSD5"/>
    <property type="match status" value="1"/>
</dbReference>
<feature type="domain" description="DUF1587" evidence="2">
    <location>
        <begin position="426"/>
        <end position="490"/>
    </location>
</feature>
<gene>
    <name evidence="7" type="ORF">Enr17x_20300</name>
</gene>
<dbReference type="AlphaFoldDB" id="A0A518IAA3"/>
<feature type="domain" description="DUF1595" evidence="6">
    <location>
        <begin position="511"/>
        <end position="571"/>
    </location>
</feature>
<dbReference type="EMBL" id="CP037452">
    <property type="protein sequence ID" value="QDV50004.1"/>
    <property type="molecule type" value="Genomic_DNA"/>
</dbReference>
<keyword evidence="8" id="KW-1185">Reference proteome</keyword>
<proteinExistence type="predicted"/>
<dbReference type="InterPro" id="IPR013043">
    <property type="entry name" value="DUF1595"/>
</dbReference>
<dbReference type="InterPro" id="IPR013039">
    <property type="entry name" value="DUF1588"/>
</dbReference>
<feature type="domain" description="DUF1588" evidence="3">
    <location>
        <begin position="728"/>
        <end position="822"/>
    </location>
</feature>
<dbReference type="KEGG" id="gfm:Enr17x_20300"/>
<dbReference type="PANTHER" id="PTHR35889:SF3">
    <property type="entry name" value="F-BOX DOMAIN-CONTAINING PROTEIN"/>
    <property type="match status" value="1"/>
</dbReference>
<protein>
    <submittedName>
        <fullName evidence="7">Planctomycete cytochrome C</fullName>
    </submittedName>
</protein>
<organism evidence="7 8">
    <name type="scientific">Gimesia fumaroli</name>
    <dbReference type="NCBI Taxonomy" id="2527976"/>
    <lineage>
        <taxon>Bacteria</taxon>
        <taxon>Pseudomonadati</taxon>
        <taxon>Planctomycetota</taxon>
        <taxon>Planctomycetia</taxon>
        <taxon>Planctomycetales</taxon>
        <taxon>Planctomycetaceae</taxon>
        <taxon>Gimesia</taxon>
    </lineage>
</organism>
<dbReference type="InterPro" id="IPR013036">
    <property type="entry name" value="DUF1587"/>
</dbReference>
<dbReference type="InterPro" id="IPR013320">
    <property type="entry name" value="ConA-like_dom_sf"/>
</dbReference>
<evidence type="ECO:0000313" key="7">
    <source>
        <dbReference type="EMBL" id="QDV50004.1"/>
    </source>
</evidence>
<dbReference type="Pfam" id="PF13385">
    <property type="entry name" value="Laminin_G_3"/>
    <property type="match status" value="1"/>
</dbReference>
<evidence type="ECO:0000259" key="3">
    <source>
        <dbReference type="Pfam" id="PF07627"/>
    </source>
</evidence>
<feature type="domain" description="DUF1592" evidence="4">
    <location>
        <begin position="583"/>
        <end position="710"/>
    </location>
</feature>
<dbReference type="InterPro" id="IPR013042">
    <property type="entry name" value="DUF1592"/>
</dbReference>
<evidence type="ECO:0000259" key="4">
    <source>
        <dbReference type="Pfam" id="PF07631"/>
    </source>
</evidence>
<dbReference type="InterPro" id="IPR011429">
    <property type="entry name" value="Cyt_c_Planctomycete-type"/>
</dbReference>
<reference evidence="7 8" key="1">
    <citation type="submission" date="2019-03" db="EMBL/GenBank/DDBJ databases">
        <title>Deep-cultivation of Planctomycetes and their phenomic and genomic characterization uncovers novel biology.</title>
        <authorList>
            <person name="Wiegand S."/>
            <person name="Jogler M."/>
            <person name="Boedeker C."/>
            <person name="Pinto D."/>
            <person name="Vollmers J."/>
            <person name="Rivas-Marin E."/>
            <person name="Kohn T."/>
            <person name="Peeters S.H."/>
            <person name="Heuer A."/>
            <person name="Rast P."/>
            <person name="Oberbeckmann S."/>
            <person name="Bunk B."/>
            <person name="Jeske O."/>
            <person name="Meyerdierks A."/>
            <person name="Storesund J.E."/>
            <person name="Kallscheuer N."/>
            <person name="Luecker S."/>
            <person name="Lage O.M."/>
            <person name="Pohl T."/>
            <person name="Merkel B.J."/>
            <person name="Hornburger P."/>
            <person name="Mueller R.-W."/>
            <person name="Bruemmer F."/>
            <person name="Labrenz M."/>
            <person name="Spormann A.M."/>
            <person name="Op den Camp H."/>
            <person name="Overmann J."/>
            <person name="Amann R."/>
            <person name="Jetten M.S.M."/>
            <person name="Mascher T."/>
            <person name="Medema M.H."/>
            <person name="Devos D.P."/>
            <person name="Kaster A.-K."/>
            <person name="Ovreas L."/>
            <person name="Rohde M."/>
            <person name="Galperin M.Y."/>
            <person name="Jogler C."/>
        </authorList>
    </citation>
    <scope>NUCLEOTIDE SEQUENCE [LARGE SCALE GENOMIC DNA]</scope>
    <source>
        <strain evidence="7 8">Enr17</strain>
    </source>
</reference>
<feature type="domain" description="DUF1585" evidence="1">
    <location>
        <begin position="846"/>
        <end position="913"/>
    </location>
</feature>
<dbReference type="Pfam" id="PF07626">
    <property type="entry name" value="PSD3"/>
    <property type="match status" value="1"/>
</dbReference>
<accession>A0A518IAA3</accession>
<dbReference type="Pfam" id="PF07624">
    <property type="entry name" value="PSD2"/>
    <property type="match status" value="1"/>
</dbReference>
<dbReference type="PANTHER" id="PTHR35889">
    <property type="entry name" value="CYCLOINULO-OLIGOSACCHARIDE FRUCTANOTRANSFERASE-RELATED"/>
    <property type="match status" value="1"/>
</dbReference>
<evidence type="ECO:0000259" key="2">
    <source>
        <dbReference type="Pfam" id="PF07626"/>
    </source>
</evidence>
<evidence type="ECO:0000259" key="1">
    <source>
        <dbReference type="Pfam" id="PF07624"/>
    </source>
</evidence>
<sequence length="926" mass="102617">MVKLMFLYFSMMQDEKRRCANFVLGSLIETSWQQTDDKDHVMTTTLRRYISRNPILVFLLFLCVSPGSLDAATPRVSRDLQVLYTFDAGKGDVVRDRSSVGQPLDLKIEKPAAVHWKNGALVVRKSTKISSMGPARKIINSIKRANGLTVEAWIKPANDRQKGPARIISLSGNPSKRNLTLGQEGKQYNVRLRTTSTSVNGNPSTATPDKFVKTVLTHVVYTRDAAGTARIYINGQPQAKQKVFGKLRNWDKDFGLILANEKTGDRPWLGELHLVALFSRALTDGEVKQNFRAGATSKADSAQTKAALAAAQARHEFETQVAPVLARNCLDCHDSAANKGQLDLSRKAAAFAGGESGKAIVPGNAGESLLWEQIKSGAMPPEGEPLTNHEKNVFKQWIDKGAVWSVELIDPAVYVYEGRAGAVWLQRLTVPEYIETVRSAVGVDIAQEARELLPPDLRADGFSNTAYNLNVDLKHVEIYARLAEIIVDRMDVMKFASRFSKSRKLSTDDTMRKFIADMGKWILRGPLDDREVTTYSGIPTTVASAGGNYQEAVRLLIEAMLQSPRFIYRVENQRGDGSAWPVDEYELASRMSYIIWGGPPDRELMRAADAGELHDRGLIEKQARRMLQDPRAVNRSLQFLSEWLNLDRLGNLRPDRKKFPNWNDALAADMRDETQAFFKEIVWEQSRPLADLLNAQLTYATPDLAAHYGLKPQGPGLKRYDLSSIPARGGLLTQGSVLTVGGDEASMVTRGLFVMQGVLRGVVKDPPPGLDITPVPSKPGLSQRRIAEQRLANVSCSGCHIRFEPLAFGLEKYDGLGAFHERDEHGNQMREDGEILFPGAAKPVAYQTSAALMNLLAESPRVQKSITWKVTQFALSRPLVAEDARTLDQIHQTFQKNGGTYSSLMTAIVLSDLVLMTKTEPNSSEK</sequence>
<dbReference type="Pfam" id="PF07631">
    <property type="entry name" value="PSD4"/>
    <property type="match status" value="1"/>
</dbReference>
<dbReference type="SUPFAM" id="SSF49899">
    <property type="entry name" value="Concanavalin A-like lectins/glucanases"/>
    <property type="match status" value="1"/>
</dbReference>
<evidence type="ECO:0000259" key="5">
    <source>
        <dbReference type="Pfam" id="PF07635"/>
    </source>
</evidence>
<dbReference type="Pfam" id="PF07635">
    <property type="entry name" value="PSCyt1"/>
    <property type="match status" value="1"/>
</dbReference>
<dbReference type="Gene3D" id="2.60.120.200">
    <property type="match status" value="1"/>
</dbReference>
<dbReference type="RefSeq" id="WP_198001072.1">
    <property type="nucleotide sequence ID" value="NZ_CP037452.1"/>
</dbReference>
<dbReference type="InterPro" id="IPR011478">
    <property type="entry name" value="DUF1585"/>
</dbReference>